<dbReference type="Proteomes" id="UP000186917">
    <property type="component" value="Unassembled WGS sequence"/>
</dbReference>
<protein>
    <submittedName>
        <fullName evidence="3">Uncharacterized protein</fullName>
    </submittedName>
</protein>
<dbReference type="AlphaFoldDB" id="A0A173MQ10"/>
<keyword evidence="4" id="KW-1185">Reference proteome</keyword>
<dbReference type="EMBL" id="FTOR01000001">
    <property type="protein sequence ID" value="SIS74700.1"/>
    <property type="molecule type" value="Genomic_DNA"/>
</dbReference>
<name>A0A173MQ10_9BACT</name>
<evidence type="ECO:0000256" key="2">
    <source>
        <dbReference type="SAM" id="SignalP"/>
    </source>
</evidence>
<dbReference type="KEGG" id="fln:FLA_5578"/>
<evidence type="ECO:0000313" key="3">
    <source>
        <dbReference type="EMBL" id="SIS74700.1"/>
    </source>
</evidence>
<feature type="chain" id="PRO_5030023267" evidence="2">
    <location>
        <begin position="24"/>
        <end position="404"/>
    </location>
</feature>
<gene>
    <name evidence="3" type="ORF">SAMN05421788_101962</name>
</gene>
<dbReference type="RefSeq" id="WP_076376167.1">
    <property type="nucleotide sequence ID" value="NZ_AP017422.1"/>
</dbReference>
<evidence type="ECO:0000313" key="4">
    <source>
        <dbReference type="Proteomes" id="UP000186917"/>
    </source>
</evidence>
<organism evidence="3 4">
    <name type="scientific">Filimonas lacunae</name>
    <dbReference type="NCBI Taxonomy" id="477680"/>
    <lineage>
        <taxon>Bacteria</taxon>
        <taxon>Pseudomonadati</taxon>
        <taxon>Bacteroidota</taxon>
        <taxon>Chitinophagia</taxon>
        <taxon>Chitinophagales</taxon>
        <taxon>Chitinophagaceae</taxon>
        <taxon>Filimonas</taxon>
    </lineage>
</organism>
<reference evidence="4" key="1">
    <citation type="submission" date="2017-01" db="EMBL/GenBank/DDBJ databases">
        <authorList>
            <person name="Varghese N."/>
            <person name="Submissions S."/>
        </authorList>
    </citation>
    <scope>NUCLEOTIDE SEQUENCE [LARGE SCALE GENOMIC DNA]</scope>
    <source>
        <strain evidence="4">DSM 21054</strain>
    </source>
</reference>
<dbReference type="STRING" id="477680.SAMN05421788_101962"/>
<sequence>MKCSFHYILPALLALLVSLESKAQPSPKDARIKDSIIGWQDHLTKADTPTKPFITPYDTFSLHQQRINNLFVQWMQQSYTPVGGLGRYSKYFYYQKNNHYPHSYGVMFKAYSVGFRYLDAQGHFAGIAETWVPFHVSVNSVNNAWGIYYLNNDIDYYFTLPEEFYAESRQNQEVMQKTDPKINPYVHKYLTNVTGFWQTTYLVPGNKLPIVQLTKGEFLTLTEAAIDRHLANKKKELESTYRNSPKDVSYFYNTEVESMSRVRNGIQQLKAKHKSDWNEPAKIRTTQPTLLDFDGSIDPFDIDKFEQGLNKYGFVYRFEPAAYARCKADKPQWITISIAYAAPSYGNKAYEMYRSVMEFINYDYIYNYFFDPEKVKGQPYRPNNEAKQKEILAGYNSPGKPASR</sequence>
<keyword evidence="2" id="KW-0732">Signal</keyword>
<accession>A0A173MQ10</accession>
<feature type="region of interest" description="Disordered" evidence="1">
    <location>
        <begin position="379"/>
        <end position="404"/>
    </location>
</feature>
<dbReference type="OrthoDB" id="662138at2"/>
<feature type="signal peptide" evidence="2">
    <location>
        <begin position="1"/>
        <end position="23"/>
    </location>
</feature>
<evidence type="ECO:0000256" key="1">
    <source>
        <dbReference type="SAM" id="MobiDB-lite"/>
    </source>
</evidence>
<proteinExistence type="predicted"/>